<reference evidence="1 2" key="1">
    <citation type="submission" date="2016-10" db="EMBL/GenBank/DDBJ databases">
        <authorList>
            <person name="de Groot N.N."/>
        </authorList>
    </citation>
    <scope>NUCLEOTIDE SEQUENCE [LARGE SCALE GENOMIC DNA]</scope>
    <source>
        <strain evidence="1">1</strain>
    </source>
</reference>
<dbReference type="GO" id="GO:0005737">
    <property type="term" value="C:cytoplasm"/>
    <property type="evidence" value="ECO:0007669"/>
    <property type="project" value="InterPro"/>
</dbReference>
<keyword evidence="2" id="KW-1185">Reference proteome</keyword>
<dbReference type="AlphaFoldDB" id="A0A1G5SID6"/>
<dbReference type="CDD" id="cd07067">
    <property type="entry name" value="HP_PGM_like"/>
    <property type="match status" value="1"/>
</dbReference>
<name>A0A1G5SID6_9PROT</name>
<dbReference type="SUPFAM" id="SSF53254">
    <property type="entry name" value="Phosphoglycerate mutase-like"/>
    <property type="match status" value="1"/>
</dbReference>
<dbReference type="InterPro" id="IPR029033">
    <property type="entry name" value="His_PPase_superfam"/>
</dbReference>
<dbReference type="Pfam" id="PF00300">
    <property type="entry name" value="His_Phos_1"/>
    <property type="match status" value="1"/>
</dbReference>
<dbReference type="InterPro" id="IPR013078">
    <property type="entry name" value="His_Pase_superF_clade-1"/>
</dbReference>
<dbReference type="NCBIfam" id="TIGR00249">
    <property type="entry name" value="sixA"/>
    <property type="match status" value="1"/>
</dbReference>
<accession>A0A1G5SID6</accession>
<organism evidence="1 2">
    <name type="scientific">Nitrosomonas mobilis</name>
    <dbReference type="NCBI Taxonomy" id="51642"/>
    <lineage>
        <taxon>Bacteria</taxon>
        <taxon>Pseudomonadati</taxon>
        <taxon>Pseudomonadota</taxon>
        <taxon>Betaproteobacteria</taxon>
        <taxon>Nitrosomonadales</taxon>
        <taxon>Nitrosomonadaceae</taxon>
        <taxon>Nitrosomonas</taxon>
    </lineage>
</organism>
<gene>
    <name evidence="1" type="ORF">NSMM_850021</name>
</gene>
<dbReference type="GO" id="GO:0101006">
    <property type="term" value="F:protein histidine phosphatase activity"/>
    <property type="evidence" value="ECO:0007669"/>
    <property type="project" value="InterPro"/>
</dbReference>
<dbReference type="Gene3D" id="3.40.50.1240">
    <property type="entry name" value="Phosphoglycerate mutase-like"/>
    <property type="match status" value="1"/>
</dbReference>
<evidence type="ECO:0000313" key="1">
    <source>
        <dbReference type="EMBL" id="SCZ86973.1"/>
    </source>
</evidence>
<dbReference type="InterPro" id="IPR004449">
    <property type="entry name" value="SixA"/>
</dbReference>
<dbReference type="SMART" id="SM00855">
    <property type="entry name" value="PGAM"/>
    <property type="match status" value="1"/>
</dbReference>
<proteinExistence type="predicted"/>
<dbReference type="Proteomes" id="UP000198729">
    <property type="component" value="Unassembled WGS sequence"/>
</dbReference>
<evidence type="ECO:0000313" key="2">
    <source>
        <dbReference type="Proteomes" id="UP000198729"/>
    </source>
</evidence>
<sequence length="150" mass="16850">MDLVLWRHAEAEDGFPDESRKLTDKGLKQAQKMAQWLKSRIPENTRIVVSPTKRTQQTAAALTTKFETLPQIGPGATPESILTAVNWPYESDTTLIIGHQPTLGQIASLLYIGNDVGFTIRKGSIWWFNYKERNERGNAILRAVMTPDIA</sequence>
<dbReference type="STRING" id="51642.NSMM_850021"/>
<dbReference type="RefSeq" id="WP_090288308.1">
    <property type="nucleotide sequence ID" value="NZ_FMWO01000097.1"/>
</dbReference>
<dbReference type="EMBL" id="FMWO01000097">
    <property type="protein sequence ID" value="SCZ86973.1"/>
    <property type="molecule type" value="Genomic_DNA"/>
</dbReference>
<protein>
    <submittedName>
        <fullName evidence="1">Phosphohistidine phosphatase, SixA</fullName>
    </submittedName>
</protein>
<dbReference type="OrthoDB" id="9814783at2"/>